<organism evidence="1 2">
    <name type="scientific">Streptobacillus felis</name>
    <dbReference type="NCBI Taxonomy" id="1384509"/>
    <lineage>
        <taxon>Bacteria</taxon>
        <taxon>Fusobacteriati</taxon>
        <taxon>Fusobacteriota</taxon>
        <taxon>Fusobacteriia</taxon>
        <taxon>Fusobacteriales</taxon>
        <taxon>Leptotrichiaceae</taxon>
        <taxon>Streptobacillus</taxon>
    </lineage>
</organism>
<accession>A0A7Z0PFL9</accession>
<reference evidence="1 2" key="1">
    <citation type="submission" date="2020-05" db="EMBL/GenBank/DDBJ databases">
        <title>Streptobacillus felis strain LHL191014123.</title>
        <authorList>
            <person name="Fawzy A."/>
            <person name="Rau J."/>
            <person name="Risse K."/>
            <person name="Schauerte N."/>
            <person name="Geiger C."/>
            <person name="Blom J."/>
            <person name="Imirzalioglu C."/>
            <person name="Falgenhauer J."/>
            <person name="Bach A."/>
            <person name="Herden C."/>
            <person name="Eisenberg T."/>
        </authorList>
    </citation>
    <scope>NUCLEOTIDE SEQUENCE [LARGE SCALE GENOMIC DNA]</scope>
    <source>
        <strain evidence="1 2">LHL191014123</strain>
    </source>
</reference>
<dbReference type="Proteomes" id="UP000526184">
    <property type="component" value="Unassembled WGS sequence"/>
</dbReference>
<protein>
    <submittedName>
        <fullName evidence="1">Uncharacterized protein</fullName>
    </submittedName>
</protein>
<name>A0A7Z0PFL9_9FUSO</name>
<sequence length="76" mass="8960">MQKCCINCGKEEFILKKLNLPVKDVKDENDFTKKFFNLLKNECYYLRVCVCCGKTELYNAAIVEKNYEKNNCKCCK</sequence>
<dbReference type="OrthoDB" id="6293663at2"/>
<keyword evidence="2" id="KW-1185">Reference proteome</keyword>
<dbReference type="AlphaFoldDB" id="A0A7Z0PFL9"/>
<gene>
    <name evidence="1" type="ORF">HP397_02390</name>
</gene>
<evidence type="ECO:0000313" key="1">
    <source>
        <dbReference type="EMBL" id="NYV27677.1"/>
    </source>
</evidence>
<dbReference type="RefSeq" id="WP_067321945.1">
    <property type="nucleotide sequence ID" value="NZ_CBCRWS010000005.1"/>
</dbReference>
<proteinExistence type="predicted"/>
<evidence type="ECO:0000313" key="2">
    <source>
        <dbReference type="Proteomes" id="UP000526184"/>
    </source>
</evidence>
<dbReference type="EMBL" id="JABMKT010000008">
    <property type="protein sequence ID" value="NYV27677.1"/>
    <property type="molecule type" value="Genomic_DNA"/>
</dbReference>
<comment type="caution">
    <text evidence="1">The sequence shown here is derived from an EMBL/GenBank/DDBJ whole genome shotgun (WGS) entry which is preliminary data.</text>
</comment>